<feature type="compositionally biased region" description="Basic and acidic residues" evidence="1">
    <location>
        <begin position="13"/>
        <end position="26"/>
    </location>
</feature>
<dbReference type="AlphaFoldDB" id="A0A150SN10"/>
<accession>A0A150SN10</accession>
<evidence type="ECO:0000256" key="1">
    <source>
        <dbReference type="SAM" id="MobiDB-lite"/>
    </source>
</evidence>
<gene>
    <name evidence="2" type="ORF">BE18_21630</name>
</gene>
<protein>
    <submittedName>
        <fullName evidence="2">Uncharacterized protein</fullName>
    </submittedName>
</protein>
<feature type="compositionally biased region" description="Basic residues" evidence="1">
    <location>
        <begin position="1"/>
        <end position="12"/>
    </location>
</feature>
<evidence type="ECO:0000313" key="3">
    <source>
        <dbReference type="Proteomes" id="UP000075515"/>
    </source>
</evidence>
<reference evidence="2 3" key="1">
    <citation type="submission" date="2014-02" db="EMBL/GenBank/DDBJ databases">
        <title>The small core and large imbalanced accessory genome model reveals a collaborative survival strategy of Sorangium cellulosum strains in nature.</title>
        <authorList>
            <person name="Han K."/>
            <person name="Peng R."/>
            <person name="Blom J."/>
            <person name="Li Y.-Z."/>
        </authorList>
    </citation>
    <scope>NUCLEOTIDE SEQUENCE [LARGE SCALE GENOMIC DNA]</scope>
    <source>
        <strain evidence="2 3">So0149</strain>
    </source>
</reference>
<dbReference type="Proteomes" id="UP000075515">
    <property type="component" value="Unassembled WGS sequence"/>
</dbReference>
<comment type="caution">
    <text evidence="2">The sequence shown here is derived from an EMBL/GenBank/DDBJ whole genome shotgun (WGS) entry which is preliminary data.</text>
</comment>
<sequence length="60" mass="6599">MQKQGALKRQKERARQEKQREKDANRVARRKEKGPGSNGAPGEDPDIAGIIPGPQPPVVE</sequence>
<name>A0A150SN10_SORCE</name>
<feature type="region of interest" description="Disordered" evidence="1">
    <location>
        <begin position="1"/>
        <end position="60"/>
    </location>
</feature>
<dbReference type="EMBL" id="JEMC01001942">
    <property type="protein sequence ID" value="KYF92364.1"/>
    <property type="molecule type" value="Genomic_DNA"/>
</dbReference>
<proteinExistence type="predicted"/>
<organism evidence="2 3">
    <name type="scientific">Sorangium cellulosum</name>
    <name type="common">Polyangium cellulosum</name>
    <dbReference type="NCBI Taxonomy" id="56"/>
    <lineage>
        <taxon>Bacteria</taxon>
        <taxon>Pseudomonadati</taxon>
        <taxon>Myxococcota</taxon>
        <taxon>Polyangia</taxon>
        <taxon>Polyangiales</taxon>
        <taxon>Polyangiaceae</taxon>
        <taxon>Sorangium</taxon>
    </lineage>
</organism>
<evidence type="ECO:0000313" key="2">
    <source>
        <dbReference type="EMBL" id="KYF92364.1"/>
    </source>
</evidence>